<feature type="coiled-coil region" evidence="1">
    <location>
        <begin position="662"/>
        <end position="898"/>
    </location>
</feature>
<feature type="region of interest" description="Disordered" evidence="2">
    <location>
        <begin position="296"/>
        <end position="336"/>
    </location>
</feature>
<feature type="compositionally biased region" description="Polar residues" evidence="2">
    <location>
        <begin position="1028"/>
        <end position="1040"/>
    </location>
</feature>
<feature type="coiled-coil region" evidence="1">
    <location>
        <begin position="361"/>
        <end position="395"/>
    </location>
</feature>
<evidence type="ECO:0000313" key="5">
    <source>
        <dbReference type="Proteomes" id="UP001239445"/>
    </source>
</evidence>
<organism evidence="4 5">
    <name type="scientific">Echria macrotheca</name>
    <dbReference type="NCBI Taxonomy" id="438768"/>
    <lineage>
        <taxon>Eukaryota</taxon>
        <taxon>Fungi</taxon>
        <taxon>Dikarya</taxon>
        <taxon>Ascomycota</taxon>
        <taxon>Pezizomycotina</taxon>
        <taxon>Sordariomycetes</taxon>
        <taxon>Sordariomycetidae</taxon>
        <taxon>Sordariales</taxon>
        <taxon>Schizotheciaceae</taxon>
        <taxon>Echria</taxon>
    </lineage>
</organism>
<dbReference type="AlphaFoldDB" id="A0AAJ0BBL6"/>
<feature type="compositionally biased region" description="Polar residues" evidence="2">
    <location>
        <begin position="576"/>
        <end position="594"/>
    </location>
</feature>
<proteinExistence type="predicted"/>
<accession>A0AAJ0BBL6</accession>
<name>A0AAJ0BBL6_9PEZI</name>
<feature type="region of interest" description="Disordered" evidence="2">
    <location>
        <begin position="576"/>
        <end position="599"/>
    </location>
</feature>
<feature type="compositionally biased region" description="Polar residues" evidence="2">
    <location>
        <begin position="52"/>
        <end position="61"/>
    </location>
</feature>
<dbReference type="Proteomes" id="UP001239445">
    <property type="component" value="Unassembled WGS sequence"/>
</dbReference>
<evidence type="ECO:0000259" key="3">
    <source>
        <dbReference type="Pfam" id="PF24554"/>
    </source>
</evidence>
<dbReference type="EMBL" id="MU839834">
    <property type="protein sequence ID" value="KAK1755303.1"/>
    <property type="molecule type" value="Genomic_DNA"/>
</dbReference>
<sequence>MNTMAYLDPPPGSGHPPTSSETIDASIEASPPRPAPPLETLDQTDAFPPLPTTTAFSSLPSTRAARSHSLAIKRKPLSSTASPIATRYSTRDYLEAVRQFPRPEQRFSRSCSLDSPTLYEFPERRALLPAGQLTAAEPISPSSAASQPATPEVQKPVQPSIPPATAAESQLRNIVDTNPAAAQTTHGISHSRDLSAETASLTTQEEELSYDDILSLHSSSPEPEEKRRTIINTMSSAGRKSPPPHLTLEPVDTTVQATASKTETINRNKPLPKSPASSKISNFFGWANSPTSGSVTDFSDQGYSPLPSPYSKPATTVNGSDGPTPTTKPSSYSDATEDNHLHYCEQYLQTPSASTPSLLQVEEMEDELKAIGAELASSIRREMDLEDLVDRLQEQINNPQAPGKRTSDYFSDSGYSSAKFSEYDHAKEEISQIQRRAEQEKAQLRLELNNKLQDERDQRRLLNQQIQDLSNKAAQVDLARLNSKDVSGRVKELENACEDLRRKLSEERQAKNNFEDLLSALKGELRNASNERDNLRDEIVPQLRARVEGLEAEAAENAKLAYDASKLQQELQTLKTENSGLKQSNSQLQMSGSELESLRMENSELRQANSELIHTPPAPPAGLTRSASVAGNGSYKKNRPQSLSRANTVKPTEPREVLADRLKDVEAQRDALHSALKSLLERQEFQNRENQKRIRQLEMERDRLLSGSPKKAGYEKEVSSLRDEITVLRRRAEEAIEQKWQVEKGLSGLKMDLDRAEEEIASLRSLLKENDILIPDMLFRASSLSIRPAVPVTSASLEKAYKDLQATYAEALEKIRTLEASSGCDEKTMLAMQRLEQSLSAAISDRDHARSEAAAYKTQIESLQASEKKHFDVERDLADQLRESAQRVEELAQQVRNQLTTNATLRTRLSDTVARGEAEQRLSTERIAGLQSRLRALEELVVAAQTSAEERVTRHEEEVAALKEAHAVQLTRAREASPGLRNPNSPRLFPSKSPLSPMFSAKNGPGTRSPRMSSPLLSPNVNRPGIRRSTTSPLDGSGNNMTEQVETLKGRVTELEGALAAADSEMQEVVSRMNTAQIEVMTLQEEREAAVRETRRLQRILEEERVQVFEQRFKTITTAVR</sequence>
<feature type="compositionally biased region" description="Low complexity" evidence="2">
    <location>
        <begin position="1008"/>
        <end position="1019"/>
    </location>
</feature>
<evidence type="ECO:0000256" key="2">
    <source>
        <dbReference type="SAM" id="MobiDB-lite"/>
    </source>
</evidence>
<reference evidence="4" key="1">
    <citation type="submission" date="2023-06" db="EMBL/GenBank/DDBJ databases">
        <title>Genome-scale phylogeny and comparative genomics of the fungal order Sordariales.</title>
        <authorList>
            <consortium name="Lawrence Berkeley National Laboratory"/>
            <person name="Hensen N."/>
            <person name="Bonometti L."/>
            <person name="Westerberg I."/>
            <person name="Brannstrom I.O."/>
            <person name="Guillou S."/>
            <person name="Cros-Aarteil S."/>
            <person name="Calhoun S."/>
            <person name="Haridas S."/>
            <person name="Kuo A."/>
            <person name="Mondo S."/>
            <person name="Pangilinan J."/>
            <person name="Riley R."/>
            <person name="Labutti K."/>
            <person name="Andreopoulos B."/>
            <person name="Lipzen A."/>
            <person name="Chen C."/>
            <person name="Yanf M."/>
            <person name="Daum C."/>
            <person name="Ng V."/>
            <person name="Clum A."/>
            <person name="Steindorff A."/>
            <person name="Ohm R."/>
            <person name="Martin F."/>
            <person name="Silar P."/>
            <person name="Natvig D."/>
            <person name="Lalanne C."/>
            <person name="Gautier V."/>
            <person name="Ament-Velasquez S.L."/>
            <person name="Kruys A."/>
            <person name="Hutchinson M.I."/>
            <person name="Powell A.J."/>
            <person name="Barry K."/>
            <person name="Miller A.N."/>
            <person name="Grigoriev I.V."/>
            <person name="Debuchy R."/>
            <person name="Gladieux P."/>
            <person name="Thoren M.H."/>
            <person name="Johannesson H."/>
        </authorList>
    </citation>
    <scope>NUCLEOTIDE SEQUENCE</scope>
    <source>
        <strain evidence="4">PSN4</strain>
    </source>
</reference>
<dbReference type="PANTHER" id="PTHR23159:SF31">
    <property type="entry name" value="CENTROSOME-ASSOCIATED PROTEIN CEP250 ISOFORM X1"/>
    <property type="match status" value="1"/>
</dbReference>
<evidence type="ECO:0000256" key="1">
    <source>
        <dbReference type="SAM" id="Coils"/>
    </source>
</evidence>
<feature type="compositionally biased region" description="Polar residues" evidence="2">
    <location>
        <begin position="640"/>
        <end position="650"/>
    </location>
</feature>
<gene>
    <name evidence="4" type="ORF">QBC47DRAFT_213790</name>
</gene>
<dbReference type="Pfam" id="PF24554">
    <property type="entry name" value="DUF7603"/>
    <property type="match status" value="1"/>
</dbReference>
<keyword evidence="5" id="KW-1185">Reference proteome</keyword>
<dbReference type="InterPro" id="IPR056023">
    <property type="entry name" value="DUF7603"/>
</dbReference>
<feature type="region of interest" description="Disordered" evidence="2">
    <location>
        <begin position="972"/>
        <end position="1040"/>
    </location>
</feature>
<dbReference type="PANTHER" id="PTHR23159">
    <property type="entry name" value="CENTROSOMAL PROTEIN 2"/>
    <property type="match status" value="1"/>
</dbReference>
<feature type="compositionally biased region" description="Polar residues" evidence="2">
    <location>
        <begin position="167"/>
        <end position="188"/>
    </location>
</feature>
<feature type="compositionally biased region" description="Polar residues" evidence="2">
    <location>
        <begin position="313"/>
        <end position="334"/>
    </location>
</feature>
<feature type="region of interest" description="Disordered" evidence="2">
    <location>
        <begin position="1"/>
        <end position="62"/>
    </location>
</feature>
<evidence type="ECO:0000313" key="4">
    <source>
        <dbReference type="EMBL" id="KAK1755303.1"/>
    </source>
</evidence>
<protein>
    <recommendedName>
        <fullName evidence="3">DUF7603 domain-containing protein</fullName>
    </recommendedName>
</protein>
<feature type="domain" description="DUF7603" evidence="3">
    <location>
        <begin position="831"/>
        <end position="939"/>
    </location>
</feature>
<keyword evidence="1" id="KW-0175">Coiled coil</keyword>
<feature type="compositionally biased region" description="Low complexity" evidence="2">
    <location>
        <begin position="135"/>
        <end position="151"/>
    </location>
</feature>
<feature type="coiled-coil region" evidence="1">
    <location>
        <begin position="1045"/>
        <end position="1103"/>
    </location>
</feature>
<comment type="caution">
    <text evidence="4">The sequence shown here is derived from an EMBL/GenBank/DDBJ whole genome shotgun (WGS) entry which is preliminary data.</text>
</comment>
<feature type="region of interest" description="Disordered" evidence="2">
    <location>
        <begin position="612"/>
        <end position="653"/>
    </location>
</feature>
<feature type="region of interest" description="Disordered" evidence="2">
    <location>
        <begin position="130"/>
        <end position="207"/>
    </location>
</feature>
<feature type="coiled-coil region" evidence="1">
    <location>
        <begin position="927"/>
        <end position="965"/>
    </location>
</feature>